<evidence type="ECO:0000313" key="3">
    <source>
        <dbReference type="Proteomes" id="UP000812270"/>
    </source>
</evidence>
<gene>
    <name evidence="2" type="ORF">KTO63_16690</name>
</gene>
<sequence>MEPEHIITDDGVKQIELGLKKHEHWLAYNSVNYYISKEDVYTFKTKDEADEFALNNVSEFDCYNITHALTLKEAVQQLKADENIDITFHSTIKQHVMDEKTMTFNQAQLNKAGFQEAFTQDLVAKMNQGQALIQHKFEKSYDEDKVTAILHLKKSSNSDNYFLNKFDVSLQKQGQADSIQQTFYINRKPDAENNQAILENKYTLKEAYNLLSGRAVHKNLINNEGQGYEAWVKLNLKNKLENGNFEMKQYTKNYGFELENVLSKYPIKELTNETYKNSLMDSLQRGNLQKATFVDKDGKEEKLFISPNITLNALNVYDLEKQRIPTENLVEKNYIGKEMGEKISALINKTKEANTPATSQKEVKKNTPVKASRPKVK</sequence>
<proteinExistence type="predicted"/>
<dbReference type="EMBL" id="JAHSPG010000013">
    <property type="protein sequence ID" value="MBV4358805.1"/>
    <property type="molecule type" value="Genomic_DNA"/>
</dbReference>
<accession>A0A9E2SE02</accession>
<feature type="region of interest" description="Disordered" evidence="1">
    <location>
        <begin position="350"/>
        <end position="377"/>
    </location>
</feature>
<keyword evidence="3" id="KW-1185">Reference proteome</keyword>
<comment type="caution">
    <text evidence="2">The sequence shown here is derived from an EMBL/GenBank/DDBJ whole genome shotgun (WGS) entry which is preliminary data.</text>
</comment>
<protein>
    <recommendedName>
        <fullName evidence="4">DUF3945 domain-containing protein</fullName>
    </recommendedName>
</protein>
<name>A0A9E2SE02_9BACT</name>
<dbReference type="Proteomes" id="UP000812270">
    <property type="component" value="Unassembled WGS sequence"/>
</dbReference>
<dbReference type="RefSeq" id="WP_217792524.1">
    <property type="nucleotide sequence ID" value="NZ_JAHSPG010000013.1"/>
</dbReference>
<evidence type="ECO:0000256" key="1">
    <source>
        <dbReference type="SAM" id="MobiDB-lite"/>
    </source>
</evidence>
<evidence type="ECO:0000313" key="2">
    <source>
        <dbReference type="EMBL" id="MBV4358805.1"/>
    </source>
</evidence>
<organism evidence="2 3">
    <name type="scientific">Pinibacter aurantiacus</name>
    <dbReference type="NCBI Taxonomy" id="2851599"/>
    <lineage>
        <taxon>Bacteria</taxon>
        <taxon>Pseudomonadati</taxon>
        <taxon>Bacteroidota</taxon>
        <taxon>Chitinophagia</taxon>
        <taxon>Chitinophagales</taxon>
        <taxon>Chitinophagaceae</taxon>
        <taxon>Pinibacter</taxon>
    </lineage>
</organism>
<dbReference type="AlphaFoldDB" id="A0A9E2SE02"/>
<reference evidence="2" key="1">
    <citation type="submission" date="2021-06" db="EMBL/GenBank/DDBJ databases">
        <authorList>
            <person name="Huq M.A."/>
        </authorList>
    </citation>
    <scope>NUCLEOTIDE SEQUENCE</scope>
    <source>
        <strain evidence="2">MAH-26</strain>
    </source>
</reference>
<evidence type="ECO:0008006" key="4">
    <source>
        <dbReference type="Google" id="ProtNLM"/>
    </source>
</evidence>